<comment type="caution">
    <text evidence="1">The sequence shown here is derived from an EMBL/GenBank/DDBJ whole genome shotgun (WGS) entry which is preliminary data.</text>
</comment>
<sequence>MQDRGAGPSGLVAAKTLLHDAVPGSFNVTIFDSQHRIGGLWPVHKGDNAGLVHPLMVANQSKHTVQFSDLAWADSDPDFPRAWQIGRYLERYLKEYGGADIRLGHKVVRAELQDGSSWKVQTDSGKGSETSFFDYLLVATGFFGRPLWPENIPELGEVPIIHSSKYRDIESLLSKASSTSNKVLVVGGQMSGVEIAGTIATHLSSLIHSPGNKAVRDAEQFTIHHISQRPAWTVPLFTSANPGTPAPPFLPCDLPSYNIAARRQPFVNTQGHITVDAARRSNSIYKFVLGTDQSVFSPETKIDGQLLDQPPFLAVSMHYMDFIRSGLIIPHRGRLANIVRTTATVESGGHEESITDVAAVVIATGFNPSPSISFLPPSVLETLSHSPAHPNLPVALAFHGTHHPTLPTLGFVGFYRSPYWGVMEMQARFVTQLFQEHAEGKASARSPSLQAALANDDSIQRTLALRDDPWCSQFPMGDYAFLMQEFATALGLSISPPIGTTPPLANGRPMDILTPARYVSLGASEAQREQATKSLKSTYDTAIAGLTGRAFIAAAVFRSLLGEWGLERDLISKLPSHPSGRFIGTAKFLLRTGTADGREHKFSTPHPTGDSSGSVDTPDMGLEYLYIEDGEFIAAGTSMRFRATRRYVWRYDEASDKLSVWFARTDDQARADYLFHELEFIPPASLTADRGGADQAQNKENQLESQDDRWRAKASHLCIQDLYDVHYEFLFKAVNLQEWKLGYSVHGPKKDYTIHGTYRRKTAAT</sequence>
<accession>A0ACC2K0Q3</accession>
<proteinExistence type="predicted"/>
<dbReference type="Proteomes" id="UP001153332">
    <property type="component" value="Unassembled WGS sequence"/>
</dbReference>
<reference evidence="1" key="1">
    <citation type="submission" date="2022-12" db="EMBL/GenBank/DDBJ databases">
        <title>Genome Sequence of Lasiodiplodia mahajangana.</title>
        <authorList>
            <person name="Buettner E."/>
        </authorList>
    </citation>
    <scope>NUCLEOTIDE SEQUENCE</scope>
    <source>
        <strain evidence="1">VT137</strain>
    </source>
</reference>
<gene>
    <name evidence="1" type="ORF">O1611_g458</name>
</gene>
<name>A0ACC2K0Q3_9PEZI</name>
<evidence type="ECO:0000313" key="2">
    <source>
        <dbReference type="Proteomes" id="UP001153332"/>
    </source>
</evidence>
<organism evidence="1 2">
    <name type="scientific">Lasiodiplodia mahajangana</name>
    <dbReference type="NCBI Taxonomy" id="1108764"/>
    <lineage>
        <taxon>Eukaryota</taxon>
        <taxon>Fungi</taxon>
        <taxon>Dikarya</taxon>
        <taxon>Ascomycota</taxon>
        <taxon>Pezizomycotina</taxon>
        <taxon>Dothideomycetes</taxon>
        <taxon>Dothideomycetes incertae sedis</taxon>
        <taxon>Botryosphaeriales</taxon>
        <taxon>Botryosphaeriaceae</taxon>
        <taxon>Lasiodiplodia</taxon>
    </lineage>
</organism>
<evidence type="ECO:0000313" key="1">
    <source>
        <dbReference type="EMBL" id="KAJ8133157.1"/>
    </source>
</evidence>
<protein>
    <submittedName>
        <fullName evidence="1">Uncharacterized protein</fullName>
    </submittedName>
</protein>
<keyword evidence="2" id="KW-1185">Reference proteome</keyword>
<dbReference type="EMBL" id="JAPUUL010000039">
    <property type="protein sequence ID" value="KAJ8133157.1"/>
    <property type="molecule type" value="Genomic_DNA"/>
</dbReference>